<evidence type="ECO:0000259" key="1">
    <source>
        <dbReference type="Pfam" id="PF25151"/>
    </source>
</evidence>
<organism evidence="2 3">
    <name type="scientific">Allomyces macrogynus (strain ATCC 38327)</name>
    <name type="common">Allomyces javanicus var. macrogynus</name>
    <dbReference type="NCBI Taxonomy" id="578462"/>
    <lineage>
        <taxon>Eukaryota</taxon>
        <taxon>Fungi</taxon>
        <taxon>Fungi incertae sedis</taxon>
        <taxon>Blastocladiomycota</taxon>
        <taxon>Blastocladiomycetes</taxon>
        <taxon>Blastocladiales</taxon>
        <taxon>Blastocladiaceae</taxon>
        <taxon>Allomyces</taxon>
    </lineage>
</organism>
<sequence>MASEAGVAFVDAEQCNRIHGILELAQRLGDADLVDAATLLDWNDLLATALQGALDIPLEPSDTAGPDADDEADDTSLFAGACWRALVVLWPLVTARMCTTADPTTIDRAYMSLTDVVTRTLHWGVVQTLAPVLVTFHQFATASLRATWLDRAVTAATSTTGPRLDGRYAGLALQFRAALSVDPVTPATRIVESVLPVNPGLVSQLLADSHAGPTLVGAHGTAILRAALAGLHGDAAHRSACARLVAGVYQRVVLAGNRTAADLARTYPEMVDELVRNLPDVNGQCAARTAAVAVPILQFFAHCAVHVVPAPVPSERKRVAEVATAKVKGLLRHPAYKVRSLAARAVVALVHAENVQKVVAWARIEGKQNEVNGALLLARELVEYGIVSQEEVGKWWVGRKWRCPVNAALTEGVMVGRHPWAAAGFVSDRRGEDDDGDDGSAEIATDNDVMRLAQSTSIARRLRAATYLASHRTTWPTNPTLATAL</sequence>
<dbReference type="Pfam" id="PF25151">
    <property type="entry name" value="TPR_Trm732_C"/>
    <property type="match status" value="1"/>
</dbReference>
<keyword evidence="3" id="KW-1185">Reference proteome</keyword>
<evidence type="ECO:0000313" key="3">
    <source>
        <dbReference type="Proteomes" id="UP000054350"/>
    </source>
</evidence>
<feature type="domain" description="tRNA (32-2'-O)-methyltransferase regulator THADA-like C-terminal TPR repeats region" evidence="1">
    <location>
        <begin position="264"/>
        <end position="381"/>
    </location>
</feature>
<accession>A0A0L0S557</accession>
<name>A0A0L0S557_ALLM3</name>
<reference evidence="3" key="2">
    <citation type="submission" date="2009-11" db="EMBL/GenBank/DDBJ databases">
        <title>The Genome Sequence of Allomyces macrogynus strain ATCC 38327.</title>
        <authorList>
            <consortium name="The Broad Institute Genome Sequencing Platform"/>
            <person name="Russ C."/>
            <person name="Cuomo C."/>
            <person name="Shea T."/>
            <person name="Young S.K."/>
            <person name="Zeng Q."/>
            <person name="Koehrsen M."/>
            <person name="Haas B."/>
            <person name="Borodovsky M."/>
            <person name="Guigo R."/>
            <person name="Alvarado L."/>
            <person name="Berlin A."/>
            <person name="Borenstein D."/>
            <person name="Chen Z."/>
            <person name="Engels R."/>
            <person name="Freedman E."/>
            <person name="Gellesch M."/>
            <person name="Goldberg J."/>
            <person name="Griggs A."/>
            <person name="Gujja S."/>
            <person name="Heiman D."/>
            <person name="Hepburn T."/>
            <person name="Howarth C."/>
            <person name="Jen D."/>
            <person name="Larson L."/>
            <person name="Lewis B."/>
            <person name="Mehta T."/>
            <person name="Park D."/>
            <person name="Pearson M."/>
            <person name="Roberts A."/>
            <person name="Saif S."/>
            <person name="Shenoy N."/>
            <person name="Sisk P."/>
            <person name="Stolte C."/>
            <person name="Sykes S."/>
            <person name="Walk T."/>
            <person name="White J."/>
            <person name="Yandava C."/>
            <person name="Burger G."/>
            <person name="Gray M.W."/>
            <person name="Holland P.W.H."/>
            <person name="King N."/>
            <person name="Lang F.B.F."/>
            <person name="Roger A.J."/>
            <person name="Ruiz-Trillo I."/>
            <person name="Lander E."/>
            <person name="Nusbaum C."/>
        </authorList>
    </citation>
    <scope>NUCLEOTIDE SEQUENCE [LARGE SCALE GENOMIC DNA]</scope>
    <source>
        <strain evidence="3">ATCC 38327</strain>
    </source>
</reference>
<dbReference type="Proteomes" id="UP000054350">
    <property type="component" value="Unassembled WGS sequence"/>
</dbReference>
<protein>
    <recommendedName>
        <fullName evidence="1">tRNA (32-2'-O)-methyltransferase regulator THADA-like C-terminal TPR repeats region domain-containing protein</fullName>
    </recommendedName>
</protein>
<dbReference type="EMBL" id="GG745332">
    <property type="protein sequence ID" value="KNE57673.1"/>
    <property type="molecule type" value="Genomic_DNA"/>
</dbReference>
<evidence type="ECO:0000313" key="2">
    <source>
        <dbReference type="EMBL" id="KNE57673.1"/>
    </source>
</evidence>
<dbReference type="InterPro" id="IPR056842">
    <property type="entry name" value="THADA-like_TPR_C"/>
</dbReference>
<reference evidence="2 3" key="1">
    <citation type="submission" date="2009-11" db="EMBL/GenBank/DDBJ databases">
        <title>Annotation of Allomyces macrogynus ATCC 38327.</title>
        <authorList>
            <consortium name="The Broad Institute Genome Sequencing Platform"/>
            <person name="Russ C."/>
            <person name="Cuomo C."/>
            <person name="Burger G."/>
            <person name="Gray M.W."/>
            <person name="Holland P.W.H."/>
            <person name="King N."/>
            <person name="Lang F.B.F."/>
            <person name="Roger A.J."/>
            <person name="Ruiz-Trillo I."/>
            <person name="Young S.K."/>
            <person name="Zeng Q."/>
            <person name="Gargeya S."/>
            <person name="Fitzgerald M."/>
            <person name="Haas B."/>
            <person name="Abouelleil A."/>
            <person name="Alvarado L."/>
            <person name="Arachchi H.M."/>
            <person name="Berlin A."/>
            <person name="Chapman S.B."/>
            <person name="Gearin G."/>
            <person name="Goldberg J."/>
            <person name="Griggs A."/>
            <person name="Gujja S."/>
            <person name="Hansen M."/>
            <person name="Heiman D."/>
            <person name="Howarth C."/>
            <person name="Larimer J."/>
            <person name="Lui A."/>
            <person name="MacDonald P.J.P."/>
            <person name="McCowen C."/>
            <person name="Montmayeur A."/>
            <person name="Murphy C."/>
            <person name="Neiman D."/>
            <person name="Pearson M."/>
            <person name="Priest M."/>
            <person name="Roberts A."/>
            <person name="Saif S."/>
            <person name="Shea T."/>
            <person name="Sisk P."/>
            <person name="Stolte C."/>
            <person name="Sykes S."/>
            <person name="Wortman J."/>
            <person name="Nusbaum C."/>
            <person name="Birren B."/>
        </authorList>
    </citation>
    <scope>NUCLEOTIDE SEQUENCE [LARGE SCALE GENOMIC DNA]</scope>
    <source>
        <strain evidence="2 3">ATCC 38327</strain>
    </source>
</reference>
<proteinExistence type="predicted"/>
<gene>
    <name evidence="2" type="ORF">AMAG_18340</name>
</gene>
<dbReference type="AlphaFoldDB" id="A0A0L0S557"/>
<dbReference type="VEuPathDB" id="FungiDB:AMAG_18340"/>